<evidence type="ECO:0000313" key="5">
    <source>
        <dbReference type="EMBL" id="KIS66682.1"/>
    </source>
</evidence>
<feature type="region of interest" description="Disordered" evidence="4">
    <location>
        <begin position="266"/>
        <end position="290"/>
    </location>
</feature>
<dbReference type="InParanoid" id="A0A0D1BXN1"/>
<protein>
    <submittedName>
        <fullName evidence="5">Uncharacterized protein</fullName>
    </submittedName>
</protein>
<evidence type="ECO:0000256" key="3">
    <source>
        <dbReference type="PROSITE-ProRule" id="PRU00221"/>
    </source>
</evidence>
<accession>A0A0D1BXN1</accession>
<dbReference type="GeneID" id="23564829"/>
<dbReference type="Pfam" id="PF00400">
    <property type="entry name" value="WD40"/>
    <property type="match status" value="2"/>
</dbReference>
<sequence length="592" mass="64049">MSSSDLYDVTLASHRIVEQFLVSQGYVSTAAQLRIDAASCGLGMSARASDGAHPAPDLRQIVESYYSSIRADERRRKAEQLAATHATRSIADPLTLTLDGPPTLPFRLEHTHSTLHASNILSICQLKLPRRSFDTNIARYLNSIHDCLVTTAADKRIVFSNAQTGRVEEILESPEAHQAAVLSVAQDALDPRCLISCGMDARVVVWDLLTRKPVQVLKDHSKFVVKVALSPTGEYLASIGYDKKVIVYRRTKRTTFAASHVALRSAQGEIHEEEEENEKEEEDDDGVEDLKGPRYEKVHEIETQTNPEAILFVRAGLAPEEADGAAQLAVAPGAGGSASGNVGAAGELLIHEARQKRTWLCFTVRNDSFIHYIALPTSADSSTLESVSNELSRVTLDDDAQAKRTTAATCTTQVAADWSLHSFNTNPDRHDVHVSYSLLSLSLHPSSLYICVQTGDHTSPALASSSSSTQPGSLSRLLLLDPLSSRRAATIWTGVSTSSYAVPRHSWLPSGRGCWLNAEDGVLRLVDLKGRTRASILAHGVSSAAANDARDGQAAAASWSRGGNTIVKDVVVLSEQRVASCGFDRTVRIVSL</sequence>
<dbReference type="GO" id="GO:0070840">
    <property type="term" value="F:dynein complex binding"/>
    <property type="evidence" value="ECO:0000318"/>
    <property type="project" value="GO_Central"/>
</dbReference>
<dbReference type="OrthoDB" id="1932312at2759"/>
<proteinExistence type="predicted"/>
<dbReference type="PROSITE" id="PS00678">
    <property type="entry name" value="WD_REPEATS_1"/>
    <property type="match status" value="1"/>
</dbReference>
<dbReference type="GO" id="GO:0000776">
    <property type="term" value="C:kinetochore"/>
    <property type="evidence" value="ECO:0000318"/>
    <property type="project" value="GO_Central"/>
</dbReference>
<dbReference type="VEuPathDB" id="FungiDB:UMAG_04745"/>
<dbReference type="STRING" id="237631.A0A0D1BXN1"/>
<keyword evidence="1 3" id="KW-0853">WD repeat</keyword>
<evidence type="ECO:0000256" key="2">
    <source>
        <dbReference type="ARBA" id="ARBA00022737"/>
    </source>
</evidence>
<dbReference type="AlphaFoldDB" id="A0A0D1BXN1"/>
<dbReference type="SUPFAM" id="SSF50978">
    <property type="entry name" value="WD40 repeat-like"/>
    <property type="match status" value="1"/>
</dbReference>
<dbReference type="GO" id="GO:0005875">
    <property type="term" value="C:microtubule associated complex"/>
    <property type="evidence" value="ECO:0000318"/>
    <property type="project" value="GO_Central"/>
</dbReference>
<dbReference type="OMA" id="FIHYIAL"/>
<evidence type="ECO:0000256" key="1">
    <source>
        <dbReference type="ARBA" id="ARBA00022574"/>
    </source>
</evidence>
<keyword evidence="6" id="KW-1185">Reference proteome</keyword>
<dbReference type="GO" id="GO:0005881">
    <property type="term" value="C:cytoplasmic microtubule"/>
    <property type="evidence" value="ECO:0000318"/>
    <property type="project" value="GO_Central"/>
</dbReference>
<dbReference type="GO" id="GO:0000132">
    <property type="term" value="P:establishment of mitotic spindle orientation"/>
    <property type="evidence" value="ECO:0000318"/>
    <property type="project" value="GO_Central"/>
</dbReference>
<dbReference type="PANTHER" id="PTHR19848">
    <property type="entry name" value="WD40 REPEAT PROTEIN"/>
    <property type="match status" value="1"/>
</dbReference>
<dbReference type="InterPro" id="IPR001680">
    <property type="entry name" value="WD40_rpt"/>
</dbReference>
<dbReference type="SMART" id="SM00320">
    <property type="entry name" value="WD40"/>
    <property type="match status" value="3"/>
</dbReference>
<dbReference type="GO" id="GO:0007097">
    <property type="term" value="P:nuclear migration"/>
    <property type="evidence" value="ECO:0000318"/>
    <property type="project" value="GO_Central"/>
</dbReference>
<dbReference type="Proteomes" id="UP000000561">
    <property type="component" value="Chromosome 17"/>
</dbReference>
<keyword evidence="2" id="KW-0677">Repeat</keyword>
<dbReference type="Gene3D" id="2.130.10.10">
    <property type="entry name" value="YVTN repeat-like/Quinoprotein amine dehydrogenase"/>
    <property type="match status" value="1"/>
</dbReference>
<dbReference type="InterPro" id="IPR015943">
    <property type="entry name" value="WD40/YVTN_repeat-like_dom_sf"/>
</dbReference>
<dbReference type="InterPro" id="IPR036322">
    <property type="entry name" value="WD40_repeat_dom_sf"/>
</dbReference>
<dbReference type="PROSITE" id="PS50082">
    <property type="entry name" value="WD_REPEATS_2"/>
    <property type="match status" value="1"/>
</dbReference>
<evidence type="ECO:0000313" key="6">
    <source>
        <dbReference type="Proteomes" id="UP000000561"/>
    </source>
</evidence>
<dbReference type="GO" id="GO:0047496">
    <property type="term" value="P:vesicle transport along microtubule"/>
    <property type="evidence" value="ECO:0000318"/>
    <property type="project" value="GO_Central"/>
</dbReference>
<dbReference type="PANTHER" id="PTHR19848:SF8">
    <property type="entry name" value="F-BOX AND WD REPEAT DOMAIN CONTAINING 7"/>
    <property type="match status" value="1"/>
</dbReference>
<dbReference type="KEGG" id="uma:UMAG_04745"/>
<dbReference type="RefSeq" id="XP_011391625.1">
    <property type="nucleotide sequence ID" value="XM_011393323.1"/>
</dbReference>
<dbReference type="GO" id="GO:0031023">
    <property type="term" value="P:microtubule organizing center organization"/>
    <property type="evidence" value="ECO:0000318"/>
    <property type="project" value="GO_Central"/>
</dbReference>
<evidence type="ECO:0000256" key="4">
    <source>
        <dbReference type="SAM" id="MobiDB-lite"/>
    </source>
</evidence>
<organism evidence="5 6">
    <name type="scientific">Mycosarcoma maydis</name>
    <name type="common">Corn smut fungus</name>
    <name type="synonym">Ustilago maydis</name>
    <dbReference type="NCBI Taxonomy" id="5270"/>
    <lineage>
        <taxon>Eukaryota</taxon>
        <taxon>Fungi</taxon>
        <taxon>Dikarya</taxon>
        <taxon>Basidiomycota</taxon>
        <taxon>Ustilaginomycotina</taxon>
        <taxon>Ustilaginomycetes</taxon>
        <taxon>Ustilaginales</taxon>
        <taxon>Ustilaginaceae</taxon>
        <taxon>Mycosarcoma</taxon>
    </lineage>
</organism>
<reference evidence="5 6" key="1">
    <citation type="journal article" date="2006" name="Nature">
        <title>Insights from the genome of the biotrophic fungal plant pathogen Ustilago maydis.</title>
        <authorList>
            <person name="Kamper J."/>
            <person name="Kahmann R."/>
            <person name="Bolker M."/>
            <person name="Ma L.J."/>
            <person name="Brefort T."/>
            <person name="Saville B.J."/>
            <person name="Banuett F."/>
            <person name="Kronstad J.W."/>
            <person name="Gold S.E."/>
            <person name="Muller O."/>
            <person name="Perlin M.H."/>
            <person name="Wosten H.A."/>
            <person name="de Vries R."/>
            <person name="Ruiz-Herrera J."/>
            <person name="Reynaga-Pena C.G."/>
            <person name="Snetselaar K."/>
            <person name="McCann M."/>
            <person name="Perez-Martin J."/>
            <person name="Feldbrugge M."/>
            <person name="Basse C.W."/>
            <person name="Steinberg G."/>
            <person name="Ibeas J.I."/>
            <person name="Holloman W."/>
            <person name="Guzman P."/>
            <person name="Farman M."/>
            <person name="Stajich J.E."/>
            <person name="Sentandreu R."/>
            <person name="Gonzalez-Prieto J.M."/>
            <person name="Kennell J.C."/>
            <person name="Molina L."/>
            <person name="Schirawski J."/>
            <person name="Mendoza-Mendoza A."/>
            <person name="Greilinger D."/>
            <person name="Munch K."/>
            <person name="Rossel N."/>
            <person name="Scherer M."/>
            <person name="Vranes M."/>
            <person name="Ladendorf O."/>
            <person name="Vincon V."/>
            <person name="Fuchs U."/>
            <person name="Sandrock B."/>
            <person name="Meng S."/>
            <person name="Ho E.C."/>
            <person name="Cahill M.J."/>
            <person name="Boyce K.J."/>
            <person name="Klose J."/>
            <person name="Klosterman S.J."/>
            <person name="Deelstra H.J."/>
            <person name="Ortiz-Castellanos L."/>
            <person name="Li W."/>
            <person name="Sanchez-Alonso P."/>
            <person name="Schreier P.H."/>
            <person name="Hauser-Hahn I."/>
            <person name="Vaupel M."/>
            <person name="Koopmann E."/>
            <person name="Friedrich G."/>
            <person name="Voss H."/>
            <person name="Schluter T."/>
            <person name="Margolis J."/>
            <person name="Platt D."/>
            <person name="Swimmer C."/>
            <person name="Gnirke A."/>
            <person name="Chen F."/>
            <person name="Vysotskaia V."/>
            <person name="Mannhaupt G."/>
            <person name="Guldener U."/>
            <person name="Munsterkotter M."/>
            <person name="Haase D."/>
            <person name="Oesterheld M."/>
            <person name="Mewes H.W."/>
            <person name="Mauceli E.W."/>
            <person name="DeCaprio D."/>
            <person name="Wade C.M."/>
            <person name="Butler J."/>
            <person name="Young S."/>
            <person name="Jaffe D.B."/>
            <person name="Calvo S."/>
            <person name="Nusbaum C."/>
            <person name="Galagan J."/>
            <person name="Birren B.W."/>
        </authorList>
    </citation>
    <scope>NUCLEOTIDE SEQUENCE [LARGE SCALE GENOMIC DNA]</scope>
    <source>
        <strain evidence="6">DSM 14603 / FGSC 9021 / UM521</strain>
    </source>
</reference>
<feature type="compositionally biased region" description="Acidic residues" evidence="4">
    <location>
        <begin position="271"/>
        <end position="287"/>
    </location>
</feature>
<gene>
    <name evidence="5" type="ORF">UMAG_04745</name>
</gene>
<dbReference type="eggNOG" id="ENOG502S1UQ">
    <property type="taxonomic scope" value="Eukaryota"/>
</dbReference>
<name>A0A0D1BXN1_MYCMD</name>
<dbReference type="InterPro" id="IPR019775">
    <property type="entry name" value="WD40_repeat_CS"/>
</dbReference>
<feature type="repeat" description="WD" evidence="3">
    <location>
        <begin position="217"/>
        <end position="248"/>
    </location>
</feature>
<dbReference type="GO" id="GO:0051010">
    <property type="term" value="F:microtubule plus-end binding"/>
    <property type="evidence" value="ECO:0000318"/>
    <property type="project" value="GO_Central"/>
</dbReference>
<dbReference type="GO" id="GO:0005635">
    <property type="term" value="C:nuclear envelope"/>
    <property type="evidence" value="ECO:0000318"/>
    <property type="project" value="GO_Central"/>
</dbReference>
<dbReference type="EMBL" id="CM003156">
    <property type="protein sequence ID" value="KIS66682.1"/>
    <property type="molecule type" value="Genomic_DNA"/>
</dbReference>